<sequence>MTLSTEPVLLLQVNSMTYDVFVLGAGMVGTGCAHYLQESGKTVALVDKGAPGMQTSHGNAGIIQREAIQPYAFPRQLSVILTAAANRRTDIRYQLPAVLSFIRPLRQYYHYSAPARYAGIAREYASLISLSLETHNELIHKAGAEALTGTHQWLALSRTDRHLEESYLSADLLAEQGVSHTKLSAEDLKLREPDISPLFPGAVMWTSPRTIRDPSALVQSYVDLFLSGGGTFISADAQTLSRTRDGLWEIRNDQGDVSQARQVVVALGPWSTLLTAKFGYQPPLFSKRGYHRHYKTQSGKQLNNWVLDAEKGFLLAPMNRGIRLTTGAELARLDDPQTPRQLEQLEPVARQDFPLGERADDETWSGSRPCFPDMKPVIGEVPGVSHMWCAFGHGHQGFTLGPATGMLLAQMMTGQKTAIEMQPFRPGRWT</sequence>
<evidence type="ECO:0000259" key="2">
    <source>
        <dbReference type="Pfam" id="PF01266"/>
    </source>
</evidence>
<protein>
    <submittedName>
        <fullName evidence="3">D-amino acid dehydrogenase small subunit</fullName>
        <ecNumber evidence="3">1.-.-.-</ecNumber>
        <ecNumber evidence="3">1.4.99.1</ecNumber>
    </submittedName>
</protein>
<accession>A0A085J9C2</accession>
<proteinExistence type="predicted"/>
<dbReference type="SUPFAM" id="SSF51905">
    <property type="entry name" value="FAD/NAD(P)-binding domain"/>
    <property type="match status" value="1"/>
</dbReference>
<keyword evidence="1 3" id="KW-0560">Oxidoreductase</keyword>
<dbReference type="InterPro" id="IPR006076">
    <property type="entry name" value="FAD-dep_OxRdtase"/>
</dbReference>
<comment type="caution">
    <text evidence="3">The sequence shown here is derived from an EMBL/GenBank/DDBJ whole genome shotgun (WGS) entry which is preliminary data.</text>
</comment>
<dbReference type="GO" id="GO:0005737">
    <property type="term" value="C:cytoplasm"/>
    <property type="evidence" value="ECO:0007669"/>
    <property type="project" value="TreeGrafter"/>
</dbReference>
<dbReference type="GO" id="GO:0016491">
    <property type="term" value="F:oxidoreductase activity"/>
    <property type="evidence" value="ECO:0007669"/>
    <property type="project" value="UniProtKB-KW"/>
</dbReference>
<dbReference type="PANTHER" id="PTHR13847:SF289">
    <property type="entry name" value="GLYCINE OXIDASE"/>
    <property type="match status" value="1"/>
</dbReference>
<dbReference type="Proteomes" id="UP000028602">
    <property type="component" value="Unassembled WGS sequence"/>
</dbReference>
<dbReference type="EC" id="1.4.99.1" evidence="3"/>
<evidence type="ECO:0000313" key="4">
    <source>
        <dbReference type="Proteomes" id="UP000028602"/>
    </source>
</evidence>
<dbReference type="Gene3D" id="3.50.50.60">
    <property type="entry name" value="FAD/NAD(P)-binding domain"/>
    <property type="match status" value="2"/>
</dbReference>
<dbReference type="InterPro" id="IPR036188">
    <property type="entry name" value="FAD/NAD-bd_sf"/>
</dbReference>
<keyword evidence="4" id="KW-1185">Reference proteome</keyword>
<dbReference type="SUPFAM" id="SSF54373">
    <property type="entry name" value="FAD-linked reductases, C-terminal domain"/>
    <property type="match status" value="1"/>
</dbReference>
<dbReference type="Pfam" id="PF01266">
    <property type="entry name" value="DAO"/>
    <property type="match status" value="1"/>
</dbReference>
<gene>
    <name evidence="3" type="ORF">GTPT_3343</name>
</gene>
<name>A0A085J9C2_9GAMM</name>
<organism evidence="3 4">
    <name type="scientific">Tatumella ptyseos ATCC 33301</name>
    <dbReference type="NCBI Taxonomy" id="1005995"/>
    <lineage>
        <taxon>Bacteria</taxon>
        <taxon>Pseudomonadati</taxon>
        <taxon>Pseudomonadota</taxon>
        <taxon>Gammaproteobacteria</taxon>
        <taxon>Enterobacterales</taxon>
        <taxon>Erwiniaceae</taxon>
        <taxon>Tatumella</taxon>
    </lineage>
</organism>
<dbReference type="eggNOG" id="COG0665">
    <property type="taxonomic scope" value="Bacteria"/>
</dbReference>
<feature type="domain" description="FAD dependent oxidoreductase" evidence="2">
    <location>
        <begin position="19"/>
        <end position="411"/>
    </location>
</feature>
<dbReference type="AlphaFoldDB" id="A0A085J9C2"/>
<evidence type="ECO:0000256" key="1">
    <source>
        <dbReference type="ARBA" id="ARBA00023002"/>
    </source>
</evidence>
<dbReference type="EC" id="1.-.-.-" evidence="3"/>
<dbReference type="PANTHER" id="PTHR13847">
    <property type="entry name" value="SARCOSINE DEHYDROGENASE-RELATED"/>
    <property type="match status" value="1"/>
</dbReference>
<evidence type="ECO:0000313" key="3">
    <source>
        <dbReference type="EMBL" id="KFD17068.1"/>
    </source>
</evidence>
<reference evidence="3 4" key="1">
    <citation type="submission" date="2014-05" db="EMBL/GenBank/DDBJ databases">
        <title>ATOL: Assembling a taxonomically balanced genome-scale reconstruction of the evolutionary history of the Enterobacteriaceae.</title>
        <authorList>
            <person name="Plunkett G.III."/>
            <person name="Neeno-Eckwall E.C."/>
            <person name="Glasner J.D."/>
            <person name="Perna N.T."/>
        </authorList>
    </citation>
    <scope>NUCLEOTIDE SEQUENCE [LARGE SCALE GENOMIC DNA]</scope>
    <source>
        <strain evidence="3 4">ATCC 33301</strain>
    </source>
</reference>
<dbReference type="Gene3D" id="3.30.9.10">
    <property type="entry name" value="D-Amino Acid Oxidase, subunit A, domain 2"/>
    <property type="match status" value="1"/>
</dbReference>
<dbReference type="EMBL" id="JMPR01000054">
    <property type="protein sequence ID" value="KFD17068.1"/>
    <property type="molecule type" value="Genomic_DNA"/>
</dbReference>